<dbReference type="EMBL" id="CADIJQ010000004">
    <property type="protein sequence ID" value="CAB3709513.1"/>
    <property type="molecule type" value="Genomic_DNA"/>
</dbReference>
<dbReference type="Proteomes" id="UP000494269">
    <property type="component" value="Unassembled WGS sequence"/>
</dbReference>
<dbReference type="RefSeq" id="WP_175170198.1">
    <property type="nucleotide sequence ID" value="NZ_CADIJQ010000004.1"/>
</dbReference>
<dbReference type="SUPFAM" id="SSF89447">
    <property type="entry name" value="AbrB/MazE/MraZ-like"/>
    <property type="match status" value="1"/>
</dbReference>
<sequence length="89" mass="9594">MPKVEDKTMILSLRKIGNSQGVVLPKAMLEGLDFSHGIRVVKTGQELRLQPVEENADPFGFGAAMLAQIDAGAVTPTLIPDVFPEDADF</sequence>
<keyword evidence="2" id="KW-1185">Reference proteome</keyword>
<name>A0A6S7A279_9BURK</name>
<accession>A0A6S7A279</accession>
<proteinExistence type="predicted"/>
<reference evidence="1 2" key="1">
    <citation type="submission" date="2020-04" db="EMBL/GenBank/DDBJ databases">
        <authorList>
            <person name="De Canck E."/>
        </authorList>
    </citation>
    <scope>NUCLEOTIDE SEQUENCE [LARGE SCALE GENOMIC DNA]</scope>
    <source>
        <strain evidence="1 2">LMG 3441</strain>
    </source>
</reference>
<dbReference type="AlphaFoldDB" id="A0A6S7A279"/>
<evidence type="ECO:0000313" key="1">
    <source>
        <dbReference type="EMBL" id="CAB3709513.1"/>
    </source>
</evidence>
<dbReference type="Gene3D" id="2.10.260.10">
    <property type="match status" value="1"/>
</dbReference>
<organism evidence="1 2">
    <name type="scientific">Achromobacter kerstersii</name>
    <dbReference type="NCBI Taxonomy" id="1353890"/>
    <lineage>
        <taxon>Bacteria</taxon>
        <taxon>Pseudomonadati</taxon>
        <taxon>Pseudomonadota</taxon>
        <taxon>Betaproteobacteria</taxon>
        <taxon>Burkholderiales</taxon>
        <taxon>Alcaligenaceae</taxon>
        <taxon>Achromobacter</taxon>
    </lineage>
</organism>
<dbReference type="InterPro" id="IPR037914">
    <property type="entry name" value="SpoVT-AbrB_sf"/>
</dbReference>
<evidence type="ECO:0000313" key="2">
    <source>
        <dbReference type="Proteomes" id="UP000494269"/>
    </source>
</evidence>
<protein>
    <submittedName>
        <fullName evidence="1">Uncharacterized protein</fullName>
    </submittedName>
</protein>
<gene>
    <name evidence="1" type="ORF">LMG3441_03036</name>
</gene>